<dbReference type="SUPFAM" id="SSF54001">
    <property type="entry name" value="Cysteine proteinases"/>
    <property type="match status" value="1"/>
</dbReference>
<gene>
    <name evidence="2" type="ORF">C5167_001582</name>
</gene>
<dbReference type="SMART" id="SM00848">
    <property type="entry name" value="Inhibitor_I29"/>
    <property type="match status" value="1"/>
</dbReference>
<dbReference type="OrthoDB" id="1860964at2759"/>
<dbReference type="Gramene" id="RZC77433">
    <property type="protein sequence ID" value="RZC77433"/>
    <property type="gene ID" value="C5167_001582"/>
</dbReference>
<proteinExistence type="predicted"/>
<accession>A0A4Y7KVR3</accession>
<protein>
    <recommendedName>
        <fullName evidence="1">Cathepsin propeptide inhibitor domain-containing protein</fullName>
    </recommendedName>
</protein>
<evidence type="ECO:0000259" key="1">
    <source>
        <dbReference type="SMART" id="SM00848"/>
    </source>
</evidence>
<evidence type="ECO:0000313" key="3">
    <source>
        <dbReference type="Proteomes" id="UP000316621"/>
    </source>
</evidence>
<keyword evidence="3" id="KW-1185">Reference proteome</keyword>
<feature type="domain" description="Cathepsin propeptide inhibitor" evidence="1">
    <location>
        <begin position="59"/>
        <end position="109"/>
    </location>
</feature>
<dbReference type="AlphaFoldDB" id="A0A4Y7KVR3"/>
<dbReference type="InterPro" id="IPR038765">
    <property type="entry name" value="Papain-like_cys_pep_sf"/>
</dbReference>
<organism evidence="2 3">
    <name type="scientific">Papaver somniferum</name>
    <name type="common">Opium poppy</name>
    <dbReference type="NCBI Taxonomy" id="3469"/>
    <lineage>
        <taxon>Eukaryota</taxon>
        <taxon>Viridiplantae</taxon>
        <taxon>Streptophyta</taxon>
        <taxon>Embryophyta</taxon>
        <taxon>Tracheophyta</taxon>
        <taxon>Spermatophyta</taxon>
        <taxon>Magnoliopsida</taxon>
        <taxon>Ranunculales</taxon>
        <taxon>Papaveraceae</taxon>
        <taxon>Papaveroideae</taxon>
        <taxon>Papaver</taxon>
    </lineage>
</organism>
<dbReference type="InterPro" id="IPR013201">
    <property type="entry name" value="Prot_inhib_I29"/>
</dbReference>
<reference evidence="2 3" key="1">
    <citation type="journal article" date="2018" name="Science">
        <title>The opium poppy genome and morphinan production.</title>
        <authorList>
            <person name="Guo L."/>
            <person name="Winzer T."/>
            <person name="Yang X."/>
            <person name="Li Y."/>
            <person name="Ning Z."/>
            <person name="He Z."/>
            <person name="Teodor R."/>
            <person name="Lu Y."/>
            <person name="Bowser T.A."/>
            <person name="Graham I.A."/>
            <person name="Ye K."/>
        </authorList>
    </citation>
    <scope>NUCLEOTIDE SEQUENCE [LARGE SCALE GENOMIC DNA]</scope>
    <source>
        <strain evidence="3">cv. HN1</strain>
        <tissue evidence="2">Leaves</tissue>
    </source>
</reference>
<name>A0A4Y7KVR3_PAPSO</name>
<dbReference type="Gene3D" id="1.10.287.2250">
    <property type="match status" value="1"/>
</dbReference>
<dbReference type="EMBL" id="CM010723">
    <property type="protein sequence ID" value="RZC77433.1"/>
    <property type="molecule type" value="Genomic_DNA"/>
</dbReference>
<evidence type="ECO:0000313" key="2">
    <source>
        <dbReference type="EMBL" id="RZC77433.1"/>
    </source>
</evidence>
<sequence>MNKLKGIVATLYRPSSFNRATSMSFSSGANCNSGKSTILGRIQVTDKDLESEENLMDLYERWMRHYGKIRTDIDEKNRRFQTFKKKVMDMNLERHCILGMFSDTSREEYPNWRGCKLPSVEAESEGMSFEEWRARMSEFPHEETYEEMERRLLGRVE</sequence>
<dbReference type="Proteomes" id="UP000316621">
    <property type="component" value="Chromosome 9"/>
</dbReference>